<evidence type="ECO:0000313" key="9">
    <source>
        <dbReference type="EMBL" id="ARO72784.1"/>
    </source>
</evidence>
<evidence type="ECO:0000256" key="5">
    <source>
        <dbReference type="ARBA" id="ARBA00023014"/>
    </source>
</evidence>
<dbReference type="EMBL" id="KY574572">
    <property type="protein sequence ID" value="ARO73105.1"/>
    <property type="molecule type" value="Genomic_DNA"/>
</dbReference>
<sequence length="785" mass="90376">MNMKNIIERIKPLFFDGSRHLVRPVVLQFPVIDICNSKCQMCRIWENKKSVDISVEQLKKGIQNELFKDVMSIGFNGGEPTLREDLSEVIETCLYSLPKLKQISLITNGFKYDQVIHQIEKIGKLIKSKDIFFDVMVSLDGFGVIHDKVRGRTGSFKHAQHVLTFLKNADYVSNIRIGCTVIKENVYYLHELLEFCIREKLYVKYRQGVPHKRLYTENLIEPYSLTFEEKYEFVEFLEGIIKYYEPSLLQKHFYRSLINQIIYEHPRTAGCDWRYRGATITAKGELAYCAIESKTLMKDISDGNAYQIYFDNENHLNDIKENKCKNCHHDYVGLPPPAEYRKIFLSSINEKWKIKDKIKKIPGGRGINKIINEYKYSTCINQYRNIHSTQVQDVSLRGNTRVLICGWYGTETLGDKAIIGGIINSVRSSLGYEVVFYIASLYPYITEMTRRQMPELKNCQIVNIQQAILLAKDMTYVVFGGGPLMAIDDIAPMQVIFEKAKQAKVKTGIMGCGIGPLGDKRYNNSIKTILELSDFRIYRDQKSKSEALRLGVNAENDIVAEDPAFSWIKSYYEQSVVGGRHRKAYINDEKEILLLGLRDFPWREYAKHLSEKECLSIKDNFEEVLVSALKEVVKKRDNLIIRPLPMCTNHFGSDDRWFYRRLFRDSGIPSENLDFSLCGRELAPTEYCKAFLDANALLAMRFHSLVFGLGLGTPSLALDYTLGKGKVKSLAERFGANVISLSKINKEELLLEIEDLLEHNSQESNVSILESIKFQQSVDTFMKRD</sequence>
<dbReference type="SUPFAM" id="SSF102114">
    <property type="entry name" value="Radical SAM enzymes"/>
    <property type="match status" value="1"/>
</dbReference>
<dbReference type="GO" id="GO:0046872">
    <property type="term" value="F:metal ion binding"/>
    <property type="evidence" value="ECO:0007669"/>
    <property type="project" value="UniProtKB-KW"/>
</dbReference>
<dbReference type="EMBL" id="KY574584">
    <property type="protein sequence ID" value="ARO73297.1"/>
    <property type="molecule type" value="Genomic_DNA"/>
</dbReference>
<dbReference type="InterPro" id="IPR050377">
    <property type="entry name" value="Radical_SAM_PqqE_MftC-like"/>
</dbReference>
<dbReference type="InterPro" id="IPR007345">
    <property type="entry name" value="Polysacch_pyruvyl_Trfase"/>
</dbReference>
<dbReference type="AlphaFoldDB" id="A0A288W4G9"/>
<evidence type="ECO:0000256" key="1">
    <source>
        <dbReference type="ARBA" id="ARBA00001966"/>
    </source>
</evidence>
<dbReference type="GO" id="GO:0003824">
    <property type="term" value="F:catalytic activity"/>
    <property type="evidence" value="ECO:0007669"/>
    <property type="project" value="InterPro"/>
</dbReference>
<dbReference type="EMBL" id="KY574583">
    <property type="protein sequence ID" value="ARO73282.1"/>
    <property type="molecule type" value="Genomic_DNA"/>
</dbReference>
<dbReference type="InterPro" id="IPR058240">
    <property type="entry name" value="rSAM_sf"/>
</dbReference>
<evidence type="ECO:0000256" key="3">
    <source>
        <dbReference type="ARBA" id="ARBA00022723"/>
    </source>
</evidence>
<evidence type="ECO:0000313" key="13">
    <source>
        <dbReference type="EMBL" id="ARO73282.1"/>
    </source>
</evidence>
<dbReference type="PROSITE" id="PS51918">
    <property type="entry name" value="RADICAL_SAM"/>
    <property type="match status" value="1"/>
</dbReference>
<dbReference type="PANTHER" id="PTHR11228:SF7">
    <property type="entry name" value="PQQA PEPTIDE CYCLASE"/>
    <property type="match status" value="1"/>
</dbReference>
<keyword evidence="3" id="KW-0479">Metal-binding</keyword>
<reference evidence="9" key="1">
    <citation type="journal article" date="2017" name="Carbohydr. Res.">
        <title>Structure and gene cluster of the O-antigen of Escherichia albertii O1 resembling the O-antigen of Pseudomonas aeruginosa O5.</title>
        <authorList>
            <person name="Zheng H."/>
            <person name="Shashkov A.S."/>
            <person name="Xiong Y."/>
            <person name="Naumenko O.I."/>
            <person name="Wang H."/>
            <person name="Senchenkova S.N."/>
            <person name="Wang J."/>
            <person name="Knirel Y.A."/>
        </authorList>
    </citation>
    <scope>NUCLEOTIDE SEQUENCE</scope>
    <source>
        <strain evidence="7">BBVH01.1_seq</strain>
        <strain evidence="8">BBVW01.1_seq</strain>
        <strain evidence="9">BBWD01.1_seq</strain>
        <strain evidence="10">SP140152</strain>
        <strain evidence="11">SP140618</strain>
        <strain evidence="12">SP140692</strain>
        <strain evidence="13">SP140837</strain>
        <strain evidence="14">SP140839</strain>
        <strain evidence="15">SP150020</strain>
        <strain evidence="16">SP150021</strain>
        <strain evidence="17">SP150027</strain>
    </source>
</reference>
<dbReference type="EMBL" id="KY574585">
    <property type="protein sequence ID" value="ARO73312.1"/>
    <property type="molecule type" value="Genomic_DNA"/>
</dbReference>
<dbReference type="SFLD" id="SFLDS00029">
    <property type="entry name" value="Radical_SAM"/>
    <property type="match status" value="1"/>
</dbReference>
<proteinExistence type="predicted"/>
<dbReference type="EMBL" id="KY574586">
    <property type="protein sequence ID" value="ARO73327.1"/>
    <property type="molecule type" value="Genomic_DNA"/>
</dbReference>
<evidence type="ECO:0000313" key="14">
    <source>
        <dbReference type="EMBL" id="ARO73297.1"/>
    </source>
</evidence>
<dbReference type="EMBL" id="KY574563">
    <property type="protein sequence ID" value="ARO72966.1"/>
    <property type="molecule type" value="Genomic_DNA"/>
</dbReference>
<dbReference type="EMBL" id="KY574549">
    <property type="protein sequence ID" value="ARO72749.1"/>
    <property type="molecule type" value="Genomic_DNA"/>
</dbReference>
<dbReference type="Gene3D" id="3.20.20.70">
    <property type="entry name" value="Aldolase class I"/>
    <property type="match status" value="1"/>
</dbReference>
<dbReference type="Pfam" id="PF04055">
    <property type="entry name" value="Radical_SAM"/>
    <property type="match status" value="1"/>
</dbReference>
<evidence type="ECO:0000313" key="16">
    <source>
        <dbReference type="EMBL" id="ARO73327.1"/>
    </source>
</evidence>
<evidence type="ECO:0000313" key="10">
    <source>
        <dbReference type="EMBL" id="ARO72966.1"/>
    </source>
</evidence>
<name>A0A288W4G9_ESCAL</name>
<accession>A0A288W4G9</accession>
<evidence type="ECO:0000256" key="4">
    <source>
        <dbReference type="ARBA" id="ARBA00023004"/>
    </source>
</evidence>
<feature type="domain" description="Radical SAM core" evidence="6">
    <location>
        <begin position="14"/>
        <end position="247"/>
    </location>
</feature>
<organism evidence="9">
    <name type="scientific">Escherichia albertii</name>
    <dbReference type="NCBI Taxonomy" id="208962"/>
    <lineage>
        <taxon>Bacteria</taxon>
        <taxon>Pseudomonadati</taxon>
        <taxon>Pseudomonadota</taxon>
        <taxon>Gammaproteobacteria</taxon>
        <taxon>Enterobacterales</taxon>
        <taxon>Enterobacteriaceae</taxon>
        <taxon>Escherichia</taxon>
    </lineage>
</organism>
<keyword evidence="2" id="KW-0949">S-adenosyl-L-methionine</keyword>
<dbReference type="RefSeq" id="WP_059242135.1">
    <property type="nucleotide sequence ID" value="NZ_BBVH01000021.1"/>
</dbReference>
<keyword evidence="5" id="KW-0411">Iron-sulfur</keyword>
<evidence type="ECO:0000313" key="8">
    <source>
        <dbReference type="EMBL" id="ARO72749.1"/>
    </source>
</evidence>
<dbReference type="EMBL" id="KY574552">
    <property type="protein sequence ID" value="ARO72784.1"/>
    <property type="molecule type" value="Genomic_DNA"/>
</dbReference>
<keyword evidence="4" id="KW-0408">Iron</keyword>
<evidence type="ECO:0000313" key="17">
    <source>
        <dbReference type="EMBL" id="ARO73342.1"/>
    </source>
</evidence>
<dbReference type="EMBL" id="KY574587">
    <property type="protein sequence ID" value="ARO73342.1"/>
    <property type="molecule type" value="Genomic_DNA"/>
</dbReference>
<dbReference type="InterPro" id="IPR007197">
    <property type="entry name" value="rSAM"/>
</dbReference>
<evidence type="ECO:0000256" key="2">
    <source>
        <dbReference type="ARBA" id="ARBA00022691"/>
    </source>
</evidence>
<comment type="cofactor">
    <cofactor evidence="1">
        <name>[4Fe-4S] cluster</name>
        <dbReference type="ChEBI" id="CHEBI:49883"/>
    </cofactor>
</comment>
<dbReference type="EMBL" id="KY574542">
    <property type="protein sequence ID" value="ARO72635.1"/>
    <property type="molecule type" value="Genomic_DNA"/>
</dbReference>
<evidence type="ECO:0000313" key="12">
    <source>
        <dbReference type="EMBL" id="ARO73105.1"/>
    </source>
</evidence>
<evidence type="ECO:0000259" key="6">
    <source>
        <dbReference type="PROSITE" id="PS51918"/>
    </source>
</evidence>
<dbReference type="SFLD" id="SFLDG01067">
    <property type="entry name" value="SPASM/twitch_domain_containing"/>
    <property type="match status" value="1"/>
</dbReference>
<dbReference type="GO" id="GO:0051536">
    <property type="term" value="F:iron-sulfur cluster binding"/>
    <property type="evidence" value="ECO:0007669"/>
    <property type="project" value="UniProtKB-KW"/>
</dbReference>
<dbReference type="EMBL" id="KY574566">
    <property type="protein sequence ID" value="ARO73013.1"/>
    <property type="molecule type" value="Genomic_DNA"/>
</dbReference>
<dbReference type="InterPro" id="IPR013785">
    <property type="entry name" value="Aldolase_TIM"/>
</dbReference>
<dbReference type="CDD" id="cd01335">
    <property type="entry name" value="Radical_SAM"/>
    <property type="match status" value="1"/>
</dbReference>
<evidence type="ECO:0000313" key="15">
    <source>
        <dbReference type="EMBL" id="ARO73312.1"/>
    </source>
</evidence>
<dbReference type="Pfam" id="PF04230">
    <property type="entry name" value="PS_pyruv_trans"/>
    <property type="match status" value="1"/>
</dbReference>
<dbReference type="PANTHER" id="PTHR11228">
    <property type="entry name" value="RADICAL SAM DOMAIN PROTEIN"/>
    <property type="match status" value="1"/>
</dbReference>
<evidence type="ECO:0000313" key="11">
    <source>
        <dbReference type="EMBL" id="ARO73013.1"/>
    </source>
</evidence>
<evidence type="ECO:0000313" key="7">
    <source>
        <dbReference type="EMBL" id="ARO72635.1"/>
    </source>
</evidence>
<protein>
    <recommendedName>
        <fullName evidence="6">Radical SAM core domain-containing protein</fullName>
    </recommendedName>
</protein>